<sequence>MSSNQKIVTNLEDIKENGNQHSQNSPSNCEPPGTSSSQKTPKTPGNQLVTTTSSPTRPSNFIGKCLDSAKMHKEMAVRVNIESINCNELAAIYFSESSFRLQALLTDQFENAEVEISPTPTTSTNDINSTPKRPRPSVFKKDSHKYL</sequence>
<dbReference type="InParanoid" id="C5VUJ9"/>
<organism evidence="2 3">
    <name type="scientific">Caenorhabditis elegans</name>
    <dbReference type="NCBI Taxonomy" id="6239"/>
    <lineage>
        <taxon>Eukaryota</taxon>
        <taxon>Metazoa</taxon>
        <taxon>Ecdysozoa</taxon>
        <taxon>Nematoda</taxon>
        <taxon>Chromadorea</taxon>
        <taxon>Rhabditida</taxon>
        <taxon>Rhabditina</taxon>
        <taxon>Rhabditomorpha</taxon>
        <taxon>Rhabditoidea</taxon>
        <taxon>Rhabditidae</taxon>
        <taxon>Peloderinae</taxon>
        <taxon>Caenorhabditis</taxon>
    </lineage>
</organism>
<proteinExistence type="predicted"/>
<feature type="compositionally biased region" description="Polar residues" evidence="1">
    <location>
        <begin position="118"/>
        <end position="131"/>
    </location>
</feature>
<protein>
    <submittedName>
        <fullName evidence="2">Uncharacterized protein</fullName>
    </submittedName>
</protein>
<dbReference type="Proteomes" id="UP000001940">
    <property type="component" value="Chromosome IV"/>
</dbReference>
<gene>
    <name evidence="2" type="ORF">CELE_Y105C5A.508</name>
    <name evidence="2 4" type="ORF">Y105C5A.508</name>
</gene>
<reference evidence="2 3" key="1">
    <citation type="journal article" date="1998" name="Science">
        <title>Genome sequence of the nematode C. elegans: a platform for investigating biology.</title>
        <authorList>
            <consortium name="The C. elegans sequencing consortium"/>
            <person name="Sulson J.E."/>
            <person name="Waterston R."/>
        </authorList>
    </citation>
    <scope>NUCLEOTIDE SEQUENCE [LARGE SCALE GENOMIC DNA]</scope>
    <source>
        <strain evidence="2 3">Bristol N2</strain>
    </source>
</reference>
<name>C5VUJ9_CAEEL</name>
<evidence type="ECO:0000313" key="3">
    <source>
        <dbReference type="Proteomes" id="UP000001940"/>
    </source>
</evidence>
<dbReference type="Bgee" id="WBGene00077752">
    <property type="expression patterns" value="Expressed in larva and 1 other cell type or tissue"/>
</dbReference>
<dbReference type="EMBL" id="BX284604">
    <property type="protein sequence ID" value="CAZ65536.2"/>
    <property type="molecule type" value="Genomic_DNA"/>
</dbReference>
<feature type="region of interest" description="Disordered" evidence="1">
    <location>
        <begin position="115"/>
        <end position="147"/>
    </location>
</feature>
<dbReference type="RefSeq" id="NP_001255872.2">
    <property type="nucleotide sequence ID" value="NM_001268943.2"/>
</dbReference>
<evidence type="ECO:0000313" key="4">
    <source>
        <dbReference type="WormBase" id="Y105C5A.508"/>
    </source>
</evidence>
<dbReference type="KEGG" id="cel:CELE_Y105C5A.508"/>
<dbReference type="GeneID" id="13205823"/>
<evidence type="ECO:0000256" key="1">
    <source>
        <dbReference type="SAM" id="MobiDB-lite"/>
    </source>
</evidence>
<dbReference type="AGR" id="WB:WBGene00077752"/>
<keyword evidence="3" id="KW-1185">Reference proteome</keyword>
<accession>C5VUJ9</accession>
<dbReference type="PaxDb" id="6239-Y105C5A.508"/>
<dbReference type="AlphaFoldDB" id="C5VUJ9"/>
<dbReference type="HOGENOM" id="CLU_1769740_0_0_1"/>
<feature type="region of interest" description="Disordered" evidence="1">
    <location>
        <begin position="1"/>
        <end position="61"/>
    </location>
</feature>
<evidence type="ECO:0000313" key="2">
    <source>
        <dbReference type="EMBL" id="CAZ65536.2"/>
    </source>
</evidence>
<dbReference type="CTD" id="13205823"/>
<dbReference type="STRING" id="6239.Y105C5A.508.1"/>
<feature type="compositionally biased region" description="Polar residues" evidence="1">
    <location>
        <begin position="19"/>
        <end position="59"/>
    </location>
</feature>
<dbReference type="WormBase" id="Y105C5A.508">
    <property type="protein sequence ID" value="CE50068"/>
    <property type="gene ID" value="WBGene00077752"/>
</dbReference>